<evidence type="ECO:0000313" key="3">
    <source>
        <dbReference type="Proteomes" id="UP000198725"/>
    </source>
</evidence>
<dbReference type="InterPro" id="IPR029068">
    <property type="entry name" value="Glyas_Bleomycin-R_OHBP_Dase"/>
</dbReference>
<evidence type="ECO:0000313" key="2">
    <source>
        <dbReference type="EMBL" id="SFL23963.1"/>
    </source>
</evidence>
<keyword evidence="3" id="KW-1185">Reference proteome</keyword>
<organism evidence="2 3">
    <name type="scientific">Rhodanobacter glycinis</name>
    <dbReference type="NCBI Taxonomy" id="582702"/>
    <lineage>
        <taxon>Bacteria</taxon>
        <taxon>Pseudomonadati</taxon>
        <taxon>Pseudomonadota</taxon>
        <taxon>Gammaproteobacteria</taxon>
        <taxon>Lysobacterales</taxon>
        <taxon>Rhodanobacteraceae</taxon>
        <taxon>Rhodanobacter</taxon>
    </lineage>
</organism>
<sequence>MQVKRIIANMPAAEPAGVDAFYRGVLGLELAMDHGWIRTYAGAERMTVQVSFASEGGSGTPVPELSIEVDNLDEALRRVQAAGIALVYGPAEEPWGVRRFYVRDPLGRLVNILQHA</sequence>
<dbReference type="Proteomes" id="UP000198725">
    <property type="component" value="Unassembled WGS sequence"/>
</dbReference>
<protein>
    <recommendedName>
        <fullName evidence="1">VOC domain-containing protein</fullName>
    </recommendedName>
</protein>
<dbReference type="RefSeq" id="WP_008209000.1">
    <property type="nucleotide sequence ID" value="NZ_FOSR01000021.1"/>
</dbReference>
<name>A0A1I4G2P0_9GAMM</name>
<dbReference type="PROSITE" id="PS51819">
    <property type="entry name" value="VOC"/>
    <property type="match status" value="1"/>
</dbReference>
<proteinExistence type="predicted"/>
<dbReference type="AlphaFoldDB" id="A0A1I4G2P0"/>
<dbReference type="InterPro" id="IPR004360">
    <property type="entry name" value="Glyas_Fos-R_dOase_dom"/>
</dbReference>
<dbReference type="EMBL" id="FOSR01000021">
    <property type="protein sequence ID" value="SFL23963.1"/>
    <property type="molecule type" value="Genomic_DNA"/>
</dbReference>
<dbReference type="Gene3D" id="3.10.180.10">
    <property type="entry name" value="2,3-Dihydroxybiphenyl 1,2-Dioxygenase, domain 1"/>
    <property type="match status" value="1"/>
</dbReference>
<feature type="domain" description="VOC" evidence="1">
    <location>
        <begin position="2"/>
        <end position="115"/>
    </location>
</feature>
<accession>A0A1I4G2P0</accession>
<evidence type="ECO:0000259" key="1">
    <source>
        <dbReference type="PROSITE" id="PS51819"/>
    </source>
</evidence>
<dbReference type="SUPFAM" id="SSF54593">
    <property type="entry name" value="Glyoxalase/Bleomycin resistance protein/Dihydroxybiphenyl dioxygenase"/>
    <property type="match status" value="1"/>
</dbReference>
<gene>
    <name evidence="2" type="ORF">SAMN05192579_12112</name>
</gene>
<reference evidence="3" key="1">
    <citation type="submission" date="2016-10" db="EMBL/GenBank/DDBJ databases">
        <authorList>
            <person name="Varghese N."/>
            <person name="Submissions S."/>
        </authorList>
    </citation>
    <scope>NUCLEOTIDE SEQUENCE [LARGE SCALE GENOMIC DNA]</scope>
    <source>
        <strain evidence="3">MO64</strain>
    </source>
</reference>
<dbReference type="InterPro" id="IPR037523">
    <property type="entry name" value="VOC_core"/>
</dbReference>
<dbReference type="Pfam" id="PF00903">
    <property type="entry name" value="Glyoxalase"/>
    <property type="match status" value="1"/>
</dbReference>